<evidence type="ECO:0000313" key="1">
    <source>
        <dbReference type="EMBL" id="VDK73720.1"/>
    </source>
</evidence>
<dbReference type="EMBL" id="UYRX01000097">
    <property type="protein sequence ID" value="VDK73720.1"/>
    <property type="molecule type" value="Genomic_DNA"/>
</dbReference>
<accession>A0A3P6T189</accession>
<dbReference type="AlphaFoldDB" id="A0A3P6T189"/>
<protein>
    <submittedName>
        <fullName evidence="1">Uncharacterized protein</fullName>
    </submittedName>
</protein>
<keyword evidence="2" id="KW-1185">Reference proteome</keyword>
<reference evidence="1 2" key="1">
    <citation type="submission" date="2018-08" db="EMBL/GenBank/DDBJ databases">
        <authorList>
            <person name="Laetsch R D."/>
            <person name="Stevens L."/>
            <person name="Kumar S."/>
            <person name="Blaxter L. M."/>
        </authorList>
    </citation>
    <scope>NUCLEOTIDE SEQUENCE [LARGE SCALE GENOMIC DNA]</scope>
</reference>
<evidence type="ECO:0000313" key="2">
    <source>
        <dbReference type="Proteomes" id="UP000277928"/>
    </source>
</evidence>
<proteinExistence type="predicted"/>
<sequence length="79" mass="8255">MLEAPLLGRHKQLLTFPHKQRPLIDLTHGCTGTGRGTGTETGTESLRSGCVVSGSTLKGRGVDDGLKSSIGANVLEDPK</sequence>
<dbReference type="Proteomes" id="UP000277928">
    <property type="component" value="Unassembled WGS sequence"/>
</dbReference>
<name>A0A3P6T189_LITSI</name>
<organism evidence="1 2">
    <name type="scientific">Litomosoides sigmodontis</name>
    <name type="common">Filarial nematode worm</name>
    <dbReference type="NCBI Taxonomy" id="42156"/>
    <lineage>
        <taxon>Eukaryota</taxon>
        <taxon>Metazoa</taxon>
        <taxon>Ecdysozoa</taxon>
        <taxon>Nematoda</taxon>
        <taxon>Chromadorea</taxon>
        <taxon>Rhabditida</taxon>
        <taxon>Spirurina</taxon>
        <taxon>Spiruromorpha</taxon>
        <taxon>Filarioidea</taxon>
        <taxon>Onchocercidae</taxon>
        <taxon>Litomosoides</taxon>
    </lineage>
</organism>
<gene>
    <name evidence="1" type="ORF">NLS_LOCUS2219</name>
</gene>